<reference evidence="2 3" key="1">
    <citation type="journal article" date="2009" name="Nat. Genet.">
        <title>The genome of the cucumber, Cucumis sativus L.</title>
        <authorList>
            <person name="Huang S."/>
            <person name="Li R."/>
            <person name="Zhang Z."/>
            <person name="Li L."/>
            <person name="Gu X."/>
            <person name="Fan W."/>
            <person name="Lucas W.J."/>
            <person name="Wang X."/>
            <person name="Xie B."/>
            <person name="Ni P."/>
            <person name="Ren Y."/>
            <person name="Zhu H."/>
            <person name="Li J."/>
            <person name="Lin K."/>
            <person name="Jin W."/>
            <person name="Fei Z."/>
            <person name="Li G."/>
            <person name="Staub J."/>
            <person name="Kilian A."/>
            <person name="van der Vossen E.A."/>
            <person name="Wu Y."/>
            <person name="Guo J."/>
            <person name="He J."/>
            <person name="Jia Z."/>
            <person name="Ren Y."/>
            <person name="Tian G."/>
            <person name="Lu Y."/>
            <person name="Ruan J."/>
            <person name="Qian W."/>
            <person name="Wang M."/>
            <person name="Huang Q."/>
            <person name="Li B."/>
            <person name="Xuan Z."/>
            <person name="Cao J."/>
            <person name="Asan"/>
            <person name="Wu Z."/>
            <person name="Zhang J."/>
            <person name="Cai Q."/>
            <person name="Bai Y."/>
            <person name="Zhao B."/>
            <person name="Han Y."/>
            <person name="Li Y."/>
            <person name="Li X."/>
            <person name="Wang S."/>
            <person name="Shi Q."/>
            <person name="Liu S."/>
            <person name="Cho W.K."/>
            <person name="Kim J.Y."/>
            <person name="Xu Y."/>
            <person name="Heller-Uszynska K."/>
            <person name="Miao H."/>
            <person name="Cheng Z."/>
            <person name="Zhang S."/>
            <person name="Wu J."/>
            <person name="Yang Y."/>
            <person name="Kang H."/>
            <person name="Li M."/>
            <person name="Liang H."/>
            <person name="Ren X."/>
            <person name="Shi Z."/>
            <person name="Wen M."/>
            <person name="Jian M."/>
            <person name="Yang H."/>
            <person name="Zhang G."/>
            <person name="Yang Z."/>
            <person name="Chen R."/>
            <person name="Liu S."/>
            <person name="Li J."/>
            <person name="Ma L."/>
            <person name="Liu H."/>
            <person name="Zhou Y."/>
            <person name="Zhao J."/>
            <person name="Fang X."/>
            <person name="Li G."/>
            <person name="Fang L."/>
            <person name="Li Y."/>
            <person name="Liu D."/>
            <person name="Zheng H."/>
            <person name="Zhang Y."/>
            <person name="Qin N."/>
            <person name="Li Z."/>
            <person name="Yang G."/>
            <person name="Yang S."/>
            <person name="Bolund L."/>
            <person name="Kristiansen K."/>
            <person name="Zheng H."/>
            <person name="Li S."/>
            <person name="Zhang X."/>
            <person name="Yang H."/>
            <person name="Wang J."/>
            <person name="Sun R."/>
            <person name="Zhang B."/>
            <person name="Jiang S."/>
            <person name="Wang J."/>
            <person name="Du Y."/>
            <person name="Li S."/>
        </authorList>
    </citation>
    <scope>NUCLEOTIDE SEQUENCE [LARGE SCALE GENOMIC DNA]</scope>
    <source>
        <strain evidence="3">cv. 9930</strain>
    </source>
</reference>
<reference evidence="2 3" key="2">
    <citation type="journal article" date="2009" name="PLoS ONE">
        <title>An integrated genetic and cytogenetic map of the cucumber genome.</title>
        <authorList>
            <person name="Ren Y."/>
            <person name="Zhang Z."/>
            <person name="Liu J."/>
            <person name="Staub J.E."/>
            <person name="Han Y."/>
            <person name="Cheng Z."/>
            <person name="Li X."/>
            <person name="Lu J."/>
            <person name="Miao H."/>
            <person name="Kang H."/>
            <person name="Xie B."/>
            <person name="Gu X."/>
            <person name="Wang X."/>
            <person name="Du Y."/>
            <person name="Jin W."/>
            <person name="Huang S."/>
        </authorList>
    </citation>
    <scope>NUCLEOTIDE SEQUENCE [LARGE SCALE GENOMIC DNA]</scope>
    <source>
        <strain evidence="3">cv. 9930</strain>
    </source>
</reference>
<keyword evidence="1" id="KW-1133">Transmembrane helix</keyword>
<keyword evidence="1" id="KW-0472">Membrane</keyword>
<sequence length="122" mass="14235">MREKGNREREELLNKVKKIALSVERDKTKKTPSELCDELEKELEDENSLEEVIKPSRKRKVTMKKVFQSLIFSISVGLIPEASIFNRSSAFDVRQLVFRWPPYDSLLRFQRTAPIVRSSAHS</sequence>
<accession>A0A0A0KN01</accession>
<gene>
    <name evidence="2" type="ORF">Csa_5G366680</name>
</gene>
<dbReference type="Proteomes" id="UP000029981">
    <property type="component" value="Chromosome 5"/>
</dbReference>
<dbReference type="EMBL" id="CM002926">
    <property type="protein sequence ID" value="KGN50953.1"/>
    <property type="molecule type" value="Genomic_DNA"/>
</dbReference>
<protein>
    <submittedName>
        <fullName evidence="2">Uncharacterized protein</fullName>
    </submittedName>
</protein>
<reference evidence="2 3" key="4">
    <citation type="journal article" date="2011" name="BMC Genomics">
        <title>RNA-Seq improves annotation of protein-coding genes in the cucumber genome.</title>
        <authorList>
            <person name="Li Z."/>
            <person name="Zhang Z."/>
            <person name="Yan P."/>
            <person name="Huang S."/>
            <person name="Fei Z."/>
            <person name="Lin K."/>
        </authorList>
    </citation>
    <scope>NUCLEOTIDE SEQUENCE [LARGE SCALE GENOMIC DNA]</scope>
    <source>
        <strain evidence="3">cv. 9930</strain>
    </source>
</reference>
<keyword evidence="3" id="KW-1185">Reference proteome</keyword>
<name>A0A0A0KN01_CUCSA</name>
<evidence type="ECO:0000313" key="2">
    <source>
        <dbReference type="EMBL" id="KGN50953.1"/>
    </source>
</evidence>
<feature type="transmembrane region" description="Helical" evidence="1">
    <location>
        <begin position="66"/>
        <end position="85"/>
    </location>
</feature>
<proteinExistence type="predicted"/>
<reference evidence="2 3" key="3">
    <citation type="journal article" date="2010" name="BMC Genomics">
        <title>Transcriptome sequencing and comparative analysis of cucumber flowers with different sex types.</title>
        <authorList>
            <person name="Guo S."/>
            <person name="Zheng Y."/>
            <person name="Joung J.G."/>
            <person name="Liu S."/>
            <person name="Zhang Z."/>
            <person name="Crasta O.R."/>
            <person name="Sobral B.W."/>
            <person name="Xu Y."/>
            <person name="Huang S."/>
            <person name="Fei Z."/>
        </authorList>
    </citation>
    <scope>NUCLEOTIDE SEQUENCE [LARGE SCALE GENOMIC DNA]</scope>
    <source>
        <strain evidence="3">cv. 9930</strain>
    </source>
</reference>
<evidence type="ECO:0000313" key="3">
    <source>
        <dbReference type="Proteomes" id="UP000029981"/>
    </source>
</evidence>
<organism evidence="2 3">
    <name type="scientific">Cucumis sativus</name>
    <name type="common">Cucumber</name>
    <dbReference type="NCBI Taxonomy" id="3659"/>
    <lineage>
        <taxon>Eukaryota</taxon>
        <taxon>Viridiplantae</taxon>
        <taxon>Streptophyta</taxon>
        <taxon>Embryophyta</taxon>
        <taxon>Tracheophyta</taxon>
        <taxon>Spermatophyta</taxon>
        <taxon>Magnoliopsida</taxon>
        <taxon>eudicotyledons</taxon>
        <taxon>Gunneridae</taxon>
        <taxon>Pentapetalae</taxon>
        <taxon>rosids</taxon>
        <taxon>fabids</taxon>
        <taxon>Cucurbitales</taxon>
        <taxon>Cucurbitaceae</taxon>
        <taxon>Benincaseae</taxon>
        <taxon>Cucumis</taxon>
    </lineage>
</organism>
<keyword evidence="1" id="KW-0812">Transmembrane</keyword>
<dbReference type="Gramene" id="KGN50953">
    <property type="protein sequence ID" value="KGN50953"/>
    <property type="gene ID" value="Csa_5G366680"/>
</dbReference>
<dbReference type="AlphaFoldDB" id="A0A0A0KN01"/>
<evidence type="ECO:0000256" key="1">
    <source>
        <dbReference type="SAM" id="Phobius"/>
    </source>
</evidence>